<keyword evidence="2" id="KW-0004">4Fe-4S</keyword>
<dbReference type="GO" id="GO:0003824">
    <property type="term" value="F:catalytic activity"/>
    <property type="evidence" value="ECO:0007669"/>
    <property type="project" value="InterPro"/>
</dbReference>
<dbReference type="RefSeq" id="WP_154540749.1">
    <property type="nucleotide sequence ID" value="NZ_JAXDSU010000023.1"/>
</dbReference>
<evidence type="ECO:0000256" key="6">
    <source>
        <dbReference type="ARBA" id="ARBA00023014"/>
    </source>
</evidence>
<dbReference type="InterPro" id="IPR039661">
    <property type="entry name" value="ELP3"/>
</dbReference>
<dbReference type="InterPro" id="IPR005911">
    <property type="entry name" value="YhcC-like"/>
</dbReference>
<evidence type="ECO:0000259" key="7">
    <source>
        <dbReference type="SMART" id="SM00729"/>
    </source>
</evidence>
<dbReference type="SUPFAM" id="SSF102114">
    <property type="entry name" value="Radical SAM enzymes"/>
    <property type="match status" value="1"/>
</dbReference>
<keyword evidence="5" id="KW-0408">Iron</keyword>
<dbReference type="InterPro" id="IPR006638">
    <property type="entry name" value="Elp3/MiaA/NifB-like_rSAM"/>
</dbReference>
<proteinExistence type="predicted"/>
<protein>
    <submittedName>
        <fullName evidence="8">TIGR01212 family radical SAM protein</fullName>
    </submittedName>
</protein>
<dbReference type="CDD" id="cd01335">
    <property type="entry name" value="Radical_SAM"/>
    <property type="match status" value="1"/>
</dbReference>
<dbReference type="Proteomes" id="UP000441925">
    <property type="component" value="Unassembled WGS sequence"/>
</dbReference>
<sequence>MEINKKRYRDFDSYFKKKYKKKIIKLPLDGGFTCPNRDGTISDKGCIYCSENGAGDFTNRLDDIDKQIEFQINRLRKKDRDEGYIAFFQNFTSTYGDINYIRYVFYKAINNPSIMGLSIATRADCLTDEVLELLDDLNKKTFLIVELGLQSVNEDTISFINRGYSHREFDKGVLKLNNLNIKTLAHLIIGLPKEDINDYLKDVDYINKRGFWGLKIHNLYIEDDTLIYDYYKENENLFTMTKDEFTDYIIEILGKLNPSIVIQRLTGDGRYDRIVWPIWSKNKAAVLSTIDKKLKDMNLKQGDLWKEN</sequence>
<organism evidence="8 9">
    <name type="scientific">Anaerococcus porci</name>
    <dbReference type="NCBI Taxonomy" id="2652269"/>
    <lineage>
        <taxon>Bacteria</taxon>
        <taxon>Bacillati</taxon>
        <taxon>Bacillota</taxon>
        <taxon>Tissierellia</taxon>
        <taxon>Tissierellales</taxon>
        <taxon>Peptoniphilaceae</taxon>
        <taxon>Anaerococcus</taxon>
    </lineage>
</organism>
<dbReference type="GO" id="GO:0046872">
    <property type="term" value="F:metal ion binding"/>
    <property type="evidence" value="ECO:0007669"/>
    <property type="project" value="UniProtKB-KW"/>
</dbReference>
<dbReference type="InterPro" id="IPR023404">
    <property type="entry name" value="rSAM_horseshoe"/>
</dbReference>
<dbReference type="AlphaFoldDB" id="A0A6N7VEZ4"/>
<evidence type="ECO:0000313" key="9">
    <source>
        <dbReference type="Proteomes" id="UP000441925"/>
    </source>
</evidence>
<evidence type="ECO:0000313" key="8">
    <source>
        <dbReference type="EMBL" id="MSS78028.1"/>
    </source>
</evidence>
<comment type="cofactor">
    <cofactor evidence="1">
        <name>[4Fe-4S] cluster</name>
        <dbReference type="ChEBI" id="CHEBI:49883"/>
    </cofactor>
</comment>
<dbReference type="SFLD" id="SFLDG01086">
    <property type="entry name" value="elongater_protein-like"/>
    <property type="match status" value="1"/>
</dbReference>
<dbReference type="Gene3D" id="3.80.30.20">
    <property type="entry name" value="tm_1862 like domain"/>
    <property type="match status" value="1"/>
</dbReference>
<evidence type="ECO:0000256" key="2">
    <source>
        <dbReference type="ARBA" id="ARBA00022485"/>
    </source>
</evidence>
<dbReference type="EMBL" id="VULQ01000006">
    <property type="protein sequence ID" value="MSS78028.1"/>
    <property type="molecule type" value="Genomic_DNA"/>
</dbReference>
<feature type="domain" description="Elp3/MiaA/NifB-like radical SAM core" evidence="7">
    <location>
        <begin position="24"/>
        <end position="251"/>
    </location>
</feature>
<reference evidence="8 9" key="1">
    <citation type="submission" date="2019-08" db="EMBL/GenBank/DDBJ databases">
        <title>In-depth cultivation of the pig gut microbiome towards novel bacterial diversity and tailored functional studies.</title>
        <authorList>
            <person name="Wylensek D."/>
            <person name="Hitch T.C.A."/>
            <person name="Clavel T."/>
        </authorList>
    </citation>
    <scope>NUCLEOTIDE SEQUENCE [LARGE SCALE GENOMIC DNA]</scope>
    <source>
        <strain evidence="8 9">WCA-380-WT-2B</strain>
    </source>
</reference>
<name>A0A6N7VEZ4_9FIRM</name>
<evidence type="ECO:0000256" key="4">
    <source>
        <dbReference type="ARBA" id="ARBA00022723"/>
    </source>
</evidence>
<accession>A0A6N7VEZ4</accession>
<keyword evidence="3" id="KW-0949">S-adenosyl-L-methionine</keyword>
<dbReference type="PANTHER" id="PTHR11135">
    <property type="entry name" value="HISTONE ACETYLTRANSFERASE-RELATED"/>
    <property type="match status" value="1"/>
</dbReference>
<keyword evidence="4" id="KW-0479">Metal-binding</keyword>
<dbReference type="InterPro" id="IPR007197">
    <property type="entry name" value="rSAM"/>
</dbReference>
<keyword evidence="6" id="KW-0411">Iron-sulfur</keyword>
<dbReference type="GO" id="GO:0051539">
    <property type="term" value="F:4 iron, 4 sulfur cluster binding"/>
    <property type="evidence" value="ECO:0007669"/>
    <property type="project" value="UniProtKB-KW"/>
</dbReference>
<dbReference type="SMART" id="SM00729">
    <property type="entry name" value="Elp3"/>
    <property type="match status" value="1"/>
</dbReference>
<dbReference type="PANTHER" id="PTHR11135:SF1">
    <property type="entry name" value="PROTEIN YHCC"/>
    <property type="match status" value="1"/>
</dbReference>
<comment type="caution">
    <text evidence="8">The sequence shown here is derived from an EMBL/GenBank/DDBJ whole genome shotgun (WGS) entry which is preliminary data.</text>
</comment>
<dbReference type="InterPro" id="IPR032432">
    <property type="entry name" value="Radical_SAM_C"/>
</dbReference>
<dbReference type="InterPro" id="IPR058240">
    <property type="entry name" value="rSAM_sf"/>
</dbReference>
<dbReference type="SFLD" id="SFLDG01091">
    <property type="entry name" value="uncharacterized_CHP01210-like"/>
    <property type="match status" value="1"/>
</dbReference>
<evidence type="ECO:0000256" key="1">
    <source>
        <dbReference type="ARBA" id="ARBA00001966"/>
    </source>
</evidence>
<dbReference type="SFLD" id="SFLDS00029">
    <property type="entry name" value="Radical_SAM"/>
    <property type="match status" value="1"/>
</dbReference>
<dbReference type="NCBIfam" id="TIGR01212">
    <property type="entry name" value="TIGR01212 family radical SAM protein"/>
    <property type="match status" value="1"/>
</dbReference>
<dbReference type="Pfam" id="PF16199">
    <property type="entry name" value="Radical_SAM_C"/>
    <property type="match status" value="1"/>
</dbReference>
<gene>
    <name evidence="8" type="ORF">FYJ26_06285</name>
</gene>
<keyword evidence="9" id="KW-1185">Reference proteome</keyword>
<evidence type="ECO:0000256" key="3">
    <source>
        <dbReference type="ARBA" id="ARBA00022691"/>
    </source>
</evidence>
<evidence type="ECO:0000256" key="5">
    <source>
        <dbReference type="ARBA" id="ARBA00023004"/>
    </source>
</evidence>
<dbReference type="Pfam" id="PF04055">
    <property type="entry name" value="Radical_SAM"/>
    <property type="match status" value="1"/>
</dbReference>